<dbReference type="AlphaFoldDB" id="A0A6J0NAI3"/>
<evidence type="ECO:0000313" key="16">
    <source>
        <dbReference type="Proteomes" id="UP000504610"/>
    </source>
</evidence>
<feature type="compositionally biased region" description="Basic and acidic residues" evidence="13">
    <location>
        <begin position="24"/>
        <end position="33"/>
    </location>
</feature>
<evidence type="ECO:0000256" key="10">
    <source>
        <dbReference type="PIRSR" id="PIRSR036958-1"/>
    </source>
</evidence>
<evidence type="ECO:0000256" key="4">
    <source>
        <dbReference type="ARBA" id="ARBA00022695"/>
    </source>
</evidence>
<dbReference type="CDD" id="cd07895">
    <property type="entry name" value="Adenylation_mRNA_capping"/>
    <property type="match status" value="1"/>
</dbReference>
<dbReference type="SUPFAM" id="SSF56091">
    <property type="entry name" value="DNA ligase/mRNA capping enzyme, catalytic domain"/>
    <property type="match status" value="1"/>
</dbReference>
<dbReference type="GO" id="GO:0004484">
    <property type="term" value="F:mRNA guanylyltransferase activity"/>
    <property type="evidence" value="ECO:0007669"/>
    <property type="project" value="UniProtKB-EC"/>
</dbReference>
<dbReference type="InterPro" id="IPR013846">
    <property type="entry name" value="mRNA_cap_enzyme_C"/>
</dbReference>
<feature type="region of interest" description="Disordered" evidence="13">
    <location>
        <begin position="1"/>
        <end position="45"/>
    </location>
</feature>
<keyword evidence="7" id="KW-0904">Protein phosphatase</keyword>
<dbReference type="PANTHER" id="PTHR10367:SF15">
    <property type="entry name" value="MRNA GUANYLYLTRANSFERASE"/>
    <property type="match status" value="1"/>
</dbReference>
<evidence type="ECO:0000256" key="13">
    <source>
        <dbReference type="SAM" id="MobiDB-lite"/>
    </source>
</evidence>
<sequence>MITTTMHSEESGRGSSYLPRKRHLENPTEEQSKRSRLYHPRDQYQNTNSVIPHGWLDCPRFGHEIASIIIPSKVPLSESYNDYLPPDKRYTFKQLLTNGKRNKLGLVIDLTNTTRYYNPSTELKREGIKYVKIRCSGRDSVPDNVSVNTFVHEVNQFERNNFSKKSVLVHCTHGHNRTGFMVVHYLMRSRPLMSVTQALKTFNDARPPGIYKADYIDALYSFYHETKPESTLCPQTPEWKRMSENESLSLSPRVPSSVEEEVIVKKMSNDDVLGDEIPYGQEKCYQEFCYKMMNVKMEGRVQFPGSHPVSLDREGFQLLRQRYYYATWKADGTRYMMLLTREGCFLIDRNFRFRRVQMRFPCRPHEPRVHDYTLLDGEMVVDNFLDGQGKPCQARRYLVYDMVAVNGQSVSELPFSERWSVIDREVIRPRNDEKQKKVTTNINGYRYEMEPFGVRIKAFCLLSSVEKKVFNELIPSLSHESDGIILQGWDDPYVYQRNEGLFKWKFLDTIDFLFEVGRDGRYMLFLLDNGRNRLMEGHKVEFRGDGWDEAVSYSGKLLECFWDKEDRVWVPMRVRVDKSQPNGMKTFRGVMKSINDDITKEVLLEEIKEIIRLPMYVERIRVDTQAAERRRHGNRKGL</sequence>
<evidence type="ECO:0000313" key="17">
    <source>
        <dbReference type="RefSeq" id="XP_018481530.1"/>
    </source>
</evidence>
<keyword evidence="5 12" id="KW-0547">Nucleotide-binding</keyword>
<keyword evidence="8" id="KW-0506">mRNA capping</keyword>
<feature type="active site" description="N6-GMP-lysine intermediate" evidence="11">
    <location>
        <position position="329"/>
    </location>
</feature>
<dbReference type="SUPFAM" id="SSF50249">
    <property type="entry name" value="Nucleic acid-binding proteins"/>
    <property type="match status" value="1"/>
</dbReference>
<feature type="domain" description="Tyrosine-protein phosphatase" evidence="14">
    <location>
        <begin position="74"/>
        <end position="229"/>
    </location>
</feature>
<keyword evidence="9 12" id="KW-0342">GTP-binding</keyword>
<dbReference type="InterPro" id="IPR000387">
    <property type="entry name" value="Tyr_Pase_dom"/>
</dbReference>
<evidence type="ECO:0000256" key="9">
    <source>
        <dbReference type="ARBA" id="ARBA00023134"/>
    </source>
</evidence>
<reference evidence="17" key="2">
    <citation type="submission" date="2025-08" db="UniProtKB">
        <authorList>
            <consortium name="RefSeq"/>
        </authorList>
    </citation>
    <scope>IDENTIFICATION</scope>
    <source>
        <tissue evidence="17">Leaf</tissue>
    </source>
</reference>
<dbReference type="PROSITE" id="PS50054">
    <property type="entry name" value="TYR_PHOSPHATASE_DUAL"/>
    <property type="match status" value="1"/>
</dbReference>
<dbReference type="RefSeq" id="XP_018481530.1">
    <property type="nucleotide sequence ID" value="XM_018626028.2"/>
</dbReference>
<feature type="binding site" evidence="12">
    <location>
        <begin position="503"/>
        <end position="505"/>
    </location>
    <ligand>
        <name>GTP</name>
        <dbReference type="ChEBI" id="CHEBI:37565"/>
    </ligand>
</feature>
<dbReference type="GO" id="GO:0005524">
    <property type="term" value="F:ATP binding"/>
    <property type="evidence" value="ECO:0007669"/>
    <property type="project" value="InterPro"/>
</dbReference>
<feature type="binding site" evidence="12">
    <location>
        <position position="349"/>
    </location>
    <ligand>
        <name>GTP</name>
        <dbReference type="ChEBI" id="CHEBI:37565"/>
    </ligand>
</feature>
<dbReference type="InterPro" id="IPR012340">
    <property type="entry name" value="NA-bd_OB-fold"/>
</dbReference>
<evidence type="ECO:0000256" key="6">
    <source>
        <dbReference type="ARBA" id="ARBA00022801"/>
    </source>
</evidence>
<dbReference type="GO" id="GO:0006370">
    <property type="term" value="P:7-methylguanosine mRNA capping"/>
    <property type="evidence" value="ECO:0007669"/>
    <property type="project" value="UniProtKB-KW"/>
</dbReference>
<dbReference type="InterPro" id="IPR051029">
    <property type="entry name" value="mRNA_Capping_Enz/RNA_Phosphat"/>
</dbReference>
<name>A0A6J0NAI3_RAPSA</name>
<dbReference type="InterPro" id="IPR017074">
    <property type="entry name" value="mRNA_cap_enz_bifunc"/>
</dbReference>
<dbReference type="PIRSF" id="PIRSF036958">
    <property type="entry name" value="mRNA_capping_HCE"/>
    <property type="match status" value="1"/>
</dbReference>
<reference evidence="16" key="1">
    <citation type="journal article" date="2019" name="Database">
        <title>The radish genome database (RadishGD): an integrated information resource for radish genomics.</title>
        <authorList>
            <person name="Yu H.J."/>
            <person name="Baek S."/>
            <person name="Lee Y.J."/>
            <person name="Cho A."/>
            <person name="Mun J.H."/>
        </authorList>
    </citation>
    <scope>NUCLEOTIDE SEQUENCE [LARGE SCALE GENOMIC DNA]</scope>
    <source>
        <strain evidence="16">cv. WK10039</strain>
    </source>
</reference>
<dbReference type="Proteomes" id="UP000504610">
    <property type="component" value="Chromosome 4"/>
</dbReference>
<proteinExistence type="predicted"/>
<evidence type="ECO:0000259" key="15">
    <source>
        <dbReference type="PROSITE" id="PS50056"/>
    </source>
</evidence>
<organism evidence="16 17">
    <name type="scientific">Raphanus sativus</name>
    <name type="common">Radish</name>
    <name type="synonym">Raphanus raphanistrum var. sativus</name>
    <dbReference type="NCBI Taxonomy" id="3726"/>
    <lineage>
        <taxon>Eukaryota</taxon>
        <taxon>Viridiplantae</taxon>
        <taxon>Streptophyta</taxon>
        <taxon>Embryophyta</taxon>
        <taxon>Tracheophyta</taxon>
        <taxon>Spermatophyta</taxon>
        <taxon>Magnoliopsida</taxon>
        <taxon>eudicotyledons</taxon>
        <taxon>Gunneridae</taxon>
        <taxon>Pentapetalae</taxon>
        <taxon>rosids</taxon>
        <taxon>malvids</taxon>
        <taxon>Brassicales</taxon>
        <taxon>Brassicaceae</taxon>
        <taxon>Brassiceae</taxon>
        <taxon>Raphanus</taxon>
    </lineage>
</organism>
<evidence type="ECO:0000256" key="7">
    <source>
        <dbReference type="ARBA" id="ARBA00022912"/>
    </source>
</evidence>
<keyword evidence="2" id="KW-0507">mRNA processing</keyword>
<feature type="domain" description="Tyrosine specific protein phosphatases" evidence="15">
    <location>
        <begin position="148"/>
        <end position="217"/>
    </location>
</feature>
<dbReference type="SUPFAM" id="SSF52799">
    <property type="entry name" value="(Phosphotyrosine protein) phosphatases II"/>
    <property type="match status" value="1"/>
</dbReference>
<evidence type="ECO:0000256" key="2">
    <source>
        <dbReference type="ARBA" id="ARBA00022664"/>
    </source>
</evidence>
<dbReference type="InterPro" id="IPR016130">
    <property type="entry name" value="Tyr_Pase_AS"/>
</dbReference>
<dbReference type="FunFam" id="3.30.470.30:FF:000005">
    <property type="entry name" value="mRNA capping enzyme, putative"/>
    <property type="match status" value="1"/>
</dbReference>
<dbReference type="InterPro" id="IPR020422">
    <property type="entry name" value="TYR_PHOSPHATASE_DUAL_dom"/>
</dbReference>
<dbReference type="Gene3D" id="2.40.50.140">
    <property type="entry name" value="Nucleic acid-binding proteins"/>
    <property type="match status" value="1"/>
</dbReference>
<dbReference type="Pfam" id="PF03919">
    <property type="entry name" value="mRNA_cap_C"/>
    <property type="match status" value="1"/>
</dbReference>
<evidence type="ECO:0000256" key="5">
    <source>
        <dbReference type="ARBA" id="ARBA00022741"/>
    </source>
</evidence>
<evidence type="ECO:0000256" key="12">
    <source>
        <dbReference type="PIRSR" id="PIRSR036958-3"/>
    </source>
</evidence>
<dbReference type="PROSITE" id="PS50056">
    <property type="entry name" value="TYR_PHOSPHATASE_2"/>
    <property type="match status" value="1"/>
</dbReference>
<dbReference type="EC" id="2.7.7.50" evidence="1"/>
<evidence type="ECO:0000256" key="1">
    <source>
        <dbReference type="ARBA" id="ARBA00012475"/>
    </source>
</evidence>
<dbReference type="GeneID" id="108852523"/>
<dbReference type="PANTHER" id="PTHR10367">
    <property type="entry name" value="MRNA-CAPPING ENZYME"/>
    <property type="match status" value="1"/>
</dbReference>
<dbReference type="KEGG" id="rsz:108852523"/>
<dbReference type="GO" id="GO:0005525">
    <property type="term" value="F:GTP binding"/>
    <property type="evidence" value="ECO:0007669"/>
    <property type="project" value="UniProtKB-KW"/>
</dbReference>
<dbReference type="PROSITE" id="PS00383">
    <property type="entry name" value="TYR_PHOSPHATASE_1"/>
    <property type="match status" value="1"/>
</dbReference>
<dbReference type="InterPro" id="IPR001339">
    <property type="entry name" value="mRNA_cap_enzyme_adenylation"/>
</dbReference>
<feature type="active site" description="Phosphocysteine intermediate" evidence="10">
    <location>
        <position position="171"/>
    </location>
</feature>
<feature type="binding site" evidence="12">
    <location>
        <begin position="573"/>
        <end position="578"/>
    </location>
    <ligand>
        <name>GTP</name>
        <dbReference type="ChEBI" id="CHEBI:37565"/>
    </ligand>
</feature>
<dbReference type="InterPro" id="IPR000340">
    <property type="entry name" value="Dual-sp_phosphatase_cat-dom"/>
</dbReference>
<keyword evidence="16" id="KW-1185">Reference proteome</keyword>
<evidence type="ECO:0000256" key="8">
    <source>
        <dbReference type="ARBA" id="ARBA00023042"/>
    </source>
</evidence>
<dbReference type="Gene3D" id="3.90.190.10">
    <property type="entry name" value="Protein tyrosine phosphatase superfamily"/>
    <property type="match status" value="1"/>
</dbReference>
<dbReference type="OrthoDB" id="200924at2759"/>
<feature type="binding site" evidence="12">
    <location>
        <begin position="376"/>
        <end position="378"/>
    </location>
    <ligand>
        <name>GTP</name>
        <dbReference type="ChEBI" id="CHEBI:37565"/>
    </ligand>
</feature>
<evidence type="ECO:0000259" key="14">
    <source>
        <dbReference type="PROSITE" id="PS50054"/>
    </source>
</evidence>
<keyword evidence="4" id="KW-0548">Nucleotidyltransferase</keyword>
<keyword evidence="3" id="KW-0808">Transferase</keyword>
<keyword evidence="6" id="KW-0378">Hydrolase</keyword>
<dbReference type="InterPro" id="IPR029021">
    <property type="entry name" value="Prot-tyrosine_phosphatase-like"/>
</dbReference>
<gene>
    <name evidence="17" type="primary">LOC108852523</name>
</gene>
<dbReference type="Pfam" id="PF00782">
    <property type="entry name" value="DSPc"/>
    <property type="match status" value="1"/>
</dbReference>
<dbReference type="Pfam" id="PF01331">
    <property type="entry name" value="mRNA_cap_enzyme"/>
    <property type="match status" value="1"/>
</dbReference>
<accession>A0A6J0NAI3</accession>
<dbReference type="GO" id="GO:0004721">
    <property type="term" value="F:phosphoprotein phosphatase activity"/>
    <property type="evidence" value="ECO:0007669"/>
    <property type="project" value="UniProtKB-KW"/>
</dbReference>
<evidence type="ECO:0000256" key="3">
    <source>
        <dbReference type="ARBA" id="ARBA00022679"/>
    </source>
</evidence>
<dbReference type="Gene3D" id="3.30.470.30">
    <property type="entry name" value="DNA ligase/mRNA capping enzyme"/>
    <property type="match status" value="1"/>
</dbReference>
<feature type="binding site" evidence="12">
    <location>
        <position position="334"/>
    </location>
    <ligand>
        <name>GTP</name>
        <dbReference type="ChEBI" id="CHEBI:37565"/>
    </ligand>
</feature>
<dbReference type="GO" id="GO:0140818">
    <property type="term" value="F:mRNA 5'-triphosphate monophosphatase activity"/>
    <property type="evidence" value="ECO:0007669"/>
    <property type="project" value="InterPro"/>
</dbReference>
<dbReference type="CDD" id="cd14502">
    <property type="entry name" value="RNA_5'-triphosphatase"/>
    <property type="match status" value="1"/>
</dbReference>
<protein>
    <recommendedName>
        <fullName evidence="1">mRNA guanylyltransferase</fullName>
        <ecNumber evidence="1">2.7.7.50</ecNumber>
    </recommendedName>
</protein>
<evidence type="ECO:0000256" key="11">
    <source>
        <dbReference type="PIRSR" id="PIRSR036958-2"/>
    </source>
</evidence>